<gene>
    <name evidence="1" type="ORF">GO493_11610</name>
</gene>
<evidence type="ECO:0000313" key="1">
    <source>
        <dbReference type="EMBL" id="MVT08910.1"/>
    </source>
</evidence>
<keyword evidence="2" id="KW-1185">Reference proteome</keyword>
<accession>A0A7K1U3L0</accession>
<dbReference type="EMBL" id="WRXN01000004">
    <property type="protein sequence ID" value="MVT08910.1"/>
    <property type="molecule type" value="Genomic_DNA"/>
</dbReference>
<evidence type="ECO:0000313" key="2">
    <source>
        <dbReference type="Proteomes" id="UP000461730"/>
    </source>
</evidence>
<dbReference type="RefSeq" id="WP_157306328.1">
    <property type="nucleotide sequence ID" value="NZ_WRXN01000004.1"/>
</dbReference>
<organism evidence="1 2">
    <name type="scientific">Chitinophaga tropicalis</name>
    <dbReference type="NCBI Taxonomy" id="2683588"/>
    <lineage>
        <taxon>Bacteria</taxon>
        <taxon>Pseudomonadati</taxon>
        <taxon>Bacteroidota</taxon>
        <taxon>Chitinophagia</taxon>
        <taxon>Chitinophagales</taxon>
        <taxon>Chitinophagaceae</taxon>
        <taxon>Chitinophaga</taxon>
    </lineage>
</organism>
<name>A0A7K1U3L0_9BACT</name>
<proteinExistence type="predicted"/>
<protein>
    <submittedName>
        <fullName evidence="1">Uncharacterized protein</fullName>
    </submittedName>
</protein>
<reference evidence="1 2" key="1">
    <citation type="submission" date="2019-12" db="EMBL/GenBank/DDBJ databases">
        <title>Chitinophaga sp. strain ysch24 (GDMCC 1.1355), whole genome shotgun sequence.</title>
        <authorList>
            <person name="Zhang X."/>
        </authorList>
    </citation>
    <scope>NUCLEOTIDE SEQUENCE [LARGE SCALE GENOMIC DNA]</scope>
    <source>
        <strain evidence="2">ysch24</strain>
    </source>
</reference>
<comment type="caution">
    <text evidence="1">The sequence shown here is derived from an EMBL/GenBank/DDBJ whole genome shotgun (WGS) entry which is preliminary data.</text>
</comment>
<sequence>MRGSIRRKKSKPVILDPLDVPTRLKELSKLQDGWLNGRGIALNRSHLLWFSDIFEENYDHSLPRPFLFPTAEGGLQAEWLIDVYSASMNIDLFKKIGVYTCPDPLSQDIDEAILDLNEIQGWKTLNQKLTVLTNKNNNESS</sequence>
<dbReference type="Proteomes" id="UP000461730">
    <property type="component" value="Unassembled WGS sequence"/>
</dbReference>
<dbReference type="AlphaFoldDB" id="A0A7K1U3L0"/>